<dbReference type="Proteomes" id="UP000186308">
    <property type="component" value="Unassembled WGS sequence"/>
</dbReference>
<dbReference type="OrthoDB" id="4473689at2"/>
<keyword evidence="2" id="KW-1185">Reference proteome</keyword>
<dbReference type="SUPFAM" id="SSF52540">
    <property type="entry name" value="P-loop containing nucleoside triphosphate hydrolases"/>
    <property type="match status" value="1"/>
</dbReference>
<comment type="caution">
    <text evidence="1">The sequence shown here is derived from an EMBL/GenBank/DDBJ whole genome shotgun (WGS) entry which is preliminary data.</text>
</comment>
<dbReference type="EMBL" id="FTNE01000010">
    <property type="protein sequence ID" value="SIQ83339.1"/>
    <property type="molecule type" value="Genomic_DNA"/>
</dbReference>
<reference evidence="1 2" key="1">
    <citation type="submission" date="2017-01" db="EMBL/GenBank/DDBJ databases">
        <authorList>
            <person name="Varghese N."/>
            <person name="Submissions S."/>
        </authorList>
    </citation>
    <scope>NUCLEOTIDE SEQUENCE [LARGE SCALE GENOMIC DNA]</scope>
    <source>
        <strain evidence="1 2">ATCC 35905</strain>
    </source>
</reference>
<accession>A0A8G2CKR0</accession>
<dbReference type="PANTHER" id="PTHR47691">
    <property type="entry name" value="REGULATOR-RELATED"/>
    <property type="match status" value="1"/>
</dbReference>
<dbReference type="Gene3D" id="1.25.40.10">
    <property type="entry name" value="Tetratricopeptide repeat domain"/>
    <property type="match status" value="1"/>
</dbReference>
<organism evidence="1 2">
    <name type="scientific">Acidiphilium rubrum</name>
    <dbReference type="NCBI Taxonomy" id="526"/>
    <lineage>
        <taxon>Bacteria</taxon>
        <taxon>Pseudomonadati</taxon>
        <taxon>Pseudomonadota</taxon>
        <taxon>Alphaproteobacteria</taxon>
        <taxon>Acetobacterales</taxon>
        <taxon>Acidocellaceae</taxon>
        <taxon>Acidiphilium</taxon>
    </lineage>
</organism>
<dbReference type="Gene3D" id="3.30.70.1230">
    <property type="entry name" value="Nucleotide cyclase"/>
    <property type="match status" value="1"/>
</dbReference>
<dbReference type="PANTHER" id="PTHR47691:SF3">
    <property type="entry name" value="HTH-TYPE TRANSCRIPTIONAL REGULATOR RV0890C-RELATED"/>
    <property type="match status" value="1"/>
</dbReference>
<protein>
    <submittedName>
        <fullName evidence="1">Transcriptional regulator, LuxR family</fullName>
    </submittedName>
</protein>
<name>A0A8G2CKR0_ACIRU</name>
<evidence type="ECO:0000313" key="1">
    <source>
        <dbReference type="EMBL" id="SIQ83339.1"/>
    </source>
</evidence>
<dbReference type="AlphaFoldDB" id="A0A8G2CKR0"/>
<dbReference type="InterPro" id="IPR029787">
    <property type="entry name" value="Nucleotide_cyclase"/>
</dbReference>
<dbReference type="Gene3D" id="3.40.50.300">
    <property type="entry name" value="P-loop containing nucleotide triphosphate hydrolases"/>
    <property type="match status" value="1"/>
</dbReference>
<dbReference type="SUPFAM" id="SSF48452">
    <property type="entry name" value="TPR-like"/>
    <property type="match status" value="1"/>
</dbReference>
<dbReference type="InterPro" id="IPR027417">
    <property type="entry name" value="P-loop_NTPase"/>
</dbReference>
<dbReference type="InterPro" id="IPR011990">
    <property type="entry name" value="TPR-like_helical_dom_sf"/>
</dbReference>
<evidence type="ECO:0000313" key="2">
    <source>
        <dbReference type="Proteomes" id="UP000186308"/>
    </source>
</evidence>
<dbReference type="SUPFAM" id="SSF55073">
    <property type="entry name" value="Nucleotide cyclase"/>
    <property type="match status" value="1"/>
</dbReference>
<sequence>MSAVIPFPRHQPGKAKDTVCFLIADLEAATATEAPARGSVPQPLLAGYKSLIGRIVGECGGRVFKSGATRSHAAFASVGPAVAAALELQRAFIARGPDDGVAVRAGIHAGLAELVGDEYGGAALNRAARLATIAHGDQVLISAEAARMVDAAELPDFATIDRLGWFRLRDLLEPEAVHQLTHPDLRADFPPLRSLDSGPHNLPLLSNFCIGRNQELAVLGELLDHHRHRLISIVGPGGIGKTRLALQCGAENLAWFPDGVWFVDVGVLSEAGQVAEAVCTLLGFKFGGDRTAAELLPSLLRHKRLMIVFDNCAHLAGQVGILATELLRGCRDVTVLATSRTPIGVEGEYCMALGGHGLPGEGGHLTLATAMAAPAIRLFVARARQAVADFKLTEANLPIVAAVCGRLDGSALAIELAAARLRQLSPAELLRSLSKGTGSPLDAPDPGFNGDHALDRVIEASYEILDADQRVAFARLAVFGGSFTLDAARETIGMSPLRPSMVPGLVSALIDQSMLTRVPGWSDETRYRLADTVRRHAIEKLRGDAARHDVMDRLCAWLIRHYGEGERIWAASRADEWLARYRCDIDNLRTAFAWAFNTSAGLLPRDPGSITDTGNGNTAAGLMLVSLTSELWRDMGMTAEQRHWLDVAQPRIGAATPDRVAARIGLDIAFASGGGAFGDKRRVGDALDALARYKTVGNAEDIALAASRIAVCVMSPVDTSAAQPYVALIEAALPNMGRTRRRAWLLNVLAAMTHFAGDSRRAIALLDEALAISRHFRDQVNIQIAGLNLGEFLFAQGDVGRAAEEATAVAASCRETGNLLDLAFSLGNLAAYAMVLNDTPRARAALAEALPLAADINIEFVLMSCLQTAALLAAREGALHDACRLAGHAGHFYAVNALAREATEAAIDHALSESLDQAEASGALAHAERVALTEQGAGVKTRHAIELATKNRAGRA</sequence>
<gene>
    <name evidence="1" type="ORF">SAMN05421828_11059</name>
</gene>
<dbReference type="RefSeq" id="WP_139334056.1">
    <property type="nucleotide sequence ID" value="NZ_FTNE01000010.1"/>
</dbReference>
<proteinExistence type="predicted"/>